<accession>G5B513</accession>
<protein>
    <submittedName>
        <fullName evidence="1">Uncharacterized protein</fullName>
    </submittedName>
</protein>
<name>G5B513_HETGA</name>
<evidence type="ECO:0000313" key="1">
    <source>
        <dbReference type="EMBL" id="EHB04374.1"/>
    </source>
</evidence>
<dbReference type="AlphaFoldDB" id="G5B513"/>
<gene>
    <name evidence="1" type="ORF">GW7_17636</name>
</gene>
<dbReference type="Proteomes" id="UP000006813">
    <property type="component" value="Unassembled WGS sequence"/>
</dbReference>
<dbReference type="EMBL" id="JH168497">
    <property type="protein sequence ID" value="EHB04374.1"/>
    <property type="molecule type" value="Genomic_DNA"/>
</dbReference>
<evidence type="ECO:0000313" key="2">
    <source>
        <dbReference type="Proteomes" id="UP000006813"/>
    </source>
</evidence>
<reference evidence="1 2" key="1">
    <citation type="journal article" date="2011" name="Nature">
        <title>Genome sequencing reveals insights into physiology and longevity of the naked mole rat.</title>
        <authorList>
            <person name="Kim E.B."/>
            <person name="Fang X."/>
            <person name="Fushan A.A."/>
            <person name="Huang Z."/>
            <person name="Lobanov A.V."/>
            <person name="Han L."/>
            <person name="Marino S.M."/>
            <person name="Sun X."/>
            <person name="Turanov A.A."/>
            <person name="Yang P."/>
            <person name="Yim S.H."/>
            <person name="Zhao X."/>
            <person name="Kasaikina M.V."/>
            <person name="Stoletzki N."/>
            <person name="Peng C."/>
            <person name="Polak P."/>
            <person name="Xiong Z."/>
            <person name="Kiezun A."/>
            <person name="Zhu Y."/>
            <person name="Chen Y."/>
            <person name="Kryukov G.V."/>
            <person name="Zhang Q."/>
            <person name="Peshkin L."/>
            <person name="Yang L."/>
            <person name="Bronson R.T."/>
            <person name="Buffenstein R."/>
            <person name="Wang B."/>
            <person name="Han C."/>
            <person name="Li Q."/>
            <person name="Chen L."/>
            <person name="Zhao W."/>
            <person name="Sunyaev S.R."/>
            <person name="Park T.J."/>
            <person name="Zhang G."/>
            <person name="Wang J."/>
            <person name="Gladyshev V.N."/>
        </authorList>
    </citation>
    <scope>NUCLEOTIDE SEQUENCE [LARGE SCALE GENOMIC DNA]</scope>
</reference>
<sequence>MGVLTTRVQESKVDERDRICIEVVDRDFAGALAKDGLERTAMKRIRKIKEMRPKVSSHLNVGTATTSITDADTQRTLNYKMAKRQKQPIHPLRIPPLPRLSRAGLSKCLLNIATVIRFGHPARRNEYEIPAIRNKQKIGN</sequence>
<proteinExistence type="predicted"/>
<organism evidence="1 2">
    <name type="scientific">Heterocephalus glaber</name>
    <name type="common">Naked mole rat</name>
    <dbReference type="NCBI Taxonomy" id="10181"/>
    <lineage>
        <taxon>Eukaryota</taxon>
        <taxon>Metazoa</taxon>
        <taxon>Chordata</taxon>
        <taxon>Craniata</taxon>
        <taxon>Vertebrata</taxon>
        <taxon>Euteleostomi</taxon>
        <taxon>Mammalia</taxon>
        <taxon>Eutheria</taxon>
        <taxon>Euarchontoglires</taxon>
        <taxon>Glires</taxon>
        <taxon>Rodentia</taxon>
        <taxon>Hystricomorpha</taxon>
        <taxon>Bathyergidae</taxon>
        <taxon>Heterocephalus</taxon>
    </lineage>
</organism>
<dbReference type="InParanoid" id="G5B513"/>